<accession>A0A834MSH1</accession>
<name>A0A834MSH1_VESVU</name>
<proteinExistence type="predicted"/>
<evidence type="ECO:0000313" key="3">
    <source>
        <dbReference type="Proteomes" id="UP000614350"/>
    </source>
</evidence>
<feature type="compositionally biased region" description="Acidic residues" evidence="1">
    <location>
        <begin position="109"/>
        <end position="126"/>
    </location>
</feature>
<sequence length="137" mass="14760">MNHRNGASIRIDFSESARNFVSISLQEGSVEENLCACERQRKIDKEKEESFKASKDIARLGRKCSKRLCPGINQDSNVNNTGCLYVIIQVQSLSHTMQLQPSLHYTEIEGVEEEGERGEGEGEGEGGEGGGGGGGGG</sequence>
<reference evidence="2" key="1">
    <citation type="journal article" date="2020" name="G3 (Bethesda)">
        <title>High-Quality Assemblies for Three Invasive Social Wasps from the &lt;i&gt;Vespula&lt;/i&gt; Genus.</title>
        <authorList>
            <person name="Harrop T.W.R."/>
            <person name="Guhlin J."/>
            <person name="McLaughlin G.M."/>
            <person name="Permina E."/>
            <person name="Stockwell P."/>
            <person name="Gilligan J."/>
            <person name="Le Lec M.F."/>
            <person name="Gruber M.A.M."/>
            <person name="Quinn O."/>
            <person name="Lovegrove M."/>
            <person name="Duncan E.J."/>
            <person name="Remnant E.J."/>
            <person name="Van Eeckhoven J."/>
            <person name="Graham B."/>
            <person name="Knapp R.A."/>
            <person name="Langford K.W."/>
            <person name="Kronenberg Z."/>
            <person name="Press M.O."/>
            <person name="Eacker S.M."/>
            <person name="Wilson-Rankin E.E."/>
            <person name="Purcell J."/>
            <person name="Lester P.J."/>
            <person name="Dearden P.K."/>
        </authorList>
    </citation>
    <scope>NUCLEOTIDE SEQUENCE</scope>
    <source>
        <strain evidence="2">Marl-1</strain>
    </source>
</reference>
<dbReference type="Proteomes" id="UP000614350">
    <property type="component" value="Unassembled WGS sequence"/>
</dbReference>
<dbReference type="EMBL" id="JACSEA010000018">
    <property type="protein sequence ID" value="KAF7382910.1"/>
    <property type="molecule type" value="Genomic_DNA"/>
</dbReference>
<keyword evidence="3" id="KW-1185">Reference proteome</keyword>
<organism evidence="2 3">
    <name type="scientific">Vespula vulgaris</name>
    <name type="common">Yellow jacket</name>
    <name type="synonym">Wasp</name>
    <dbReference type="NCBI Taxonomy" id="7454"/>
    <lineage>
        <taxon>Eukaryota</taxon>
        <taxon>Metazoa</taxon>
        <taxon>Ecdysozoa</taxon>
        <taxon>Arthropoda</taxon>
        <taxon>Hexapoda</taxon>
        <taxon>Insecta</taxon>
        <taxon>Pterygota</taxon>
        <taxon>Neoptera</taxon>
        <taxon>Endopterygota</taxon>
        <taxon>Hymenoptera</taxon>
        <taxon>Apocrita</taxon>
        <taxon>Aculeata</taxon>
        <taxon>Vespoidea</taxon>
        <taxon>Vespidae</taxon>
        <taxon>Vespinae</taxon>
        <taxon>Vespula</taxon>
    </lineage>
</organism>
<evidence type="ECO:0000313" key="2">
    <source>
        <dbReference type="EMBL" id="KAF7382910.1"/>
    </source>
</evidence>
<protein>
    <submittedName>
        <fullName evidence="2">Uncharacterized protein</fullName>
    </submittedName>
</protein>
<feature type="region of interest" description="Disordered" evidence="1">
    <location>
        <begin position="104"/>
        <end position="137"/>
    </location>
</feature>
<comment type="caution">
    <text evidence="2">The sequence shown here is derived from an EMBL/GenBank/DDBJ whole genome shotgun (WGS) entry which is preliminary data.</text>
</comment>
<gene>
    <name evidence="2" type="ORF">HZH66_013312</name>
</gene>
<dbReference type="AlphaFoldDB" id="A0A834MSH1"/>
<evidence type="ECO:0000256" key="1">
    <source>
        <dbReference type="SAM" id="MobiDB-lite"/>
    </source>
</evidence>
<feature type="compositionally biased region" description="Gly residues" evidence="1">
    <location>
        <begin position="127"/>
        <end position="137"/>
    </location>
</feature>